<organism evidence="2">
    <name type="scientific">freshwater metagenome</name>
    <dbReference type="NCBI Taxonomy" id="449393"/>
    <lineage>
        <taxon>unclassified sequences</taxon>
        <taxon>metagenomes</taxon>
        <taxon>ecological metagenomes</taxon>
    </lineage>
</organism>
<evidence type="ECO:0000313" key="3">
    <source>
        <dbReference type="EMBL" id="CAB4764340.1"/>
    </source>
</evidence>
<dbReference type="EMBL" id="CAEZXX010000022">
    <property type="protein sequence ID" value="CAB4699303.1"/>
    <property type="molecule type" value="Genomic_DNA"/>
</dbReference>
<keyword evidence="1" id="KW-0812">Transmembrane</keyword>
<dbReference type="EMBL" id="CAFBQP010000137">
    <property type="protein sequence ID" value="CAB5068323.1"/>
    <property type="molecule type" value="Genomic_DNA"/>
</dbReference>
<dbReference type="EMBL" id="CAEZYY010000032">
    <property type="protein sequence ID" value="CAB4764340.1"/>
    <property type="molecule type" value="Genomic_DNA"/>
</dbReference>
<reference evidence="2" key="1">
    <citation type="submission" date="2020-05" db="EMBL/GenBank/DDBJ databases">
        <authorList>
            <person name="Chiriac C."/>
            <person name="Salcher M."/>
            <person name="Ghai R."/>
            <person name="Kavagutti S V."/>
        </authorList>
    </citation>
    <scope>NUCLEOTIDE SEQUENCE</scope>
</reference>
<evidence type="ECO:0000256" key="1">
    <source>
        <dbReference type="SAM" id="Phobius"/>
    </source>
</evidence>
<name>A0A6J6PQN3_9ZZZZ</name>
<protein>
    <submittedName>
        <fullName evidence="2">Unannotated protein</fullName>
    </submittedName>
</protein>
<feature type="transmembrane region" description="Helical" evidence="1">
    <location>
        <begin position="56"/>
        <end position="76"/>
    </location>
</feature>
<feature type="transmembrane region" description="Helical" evidence="1">
    <location>
        <begin position="83"/>
        <end position="104"/>
    </location>
</feature>
<accession>A0A6J6PQN3</accession>
<proteinExistence type="predicted"/>
<evidence type="ECO:0000313" key="5">
    <source>
        <dbReference type="EMBL" id="CAB5068323.1"/>
    </source>
</evidence>
<gene>
    <name evidence="2" type="ORF">UFOPK2602_00495</name>
    <name evidence="3" type="ORF">UFOPK2806_01929</name>
    <name evidence="4" type="ORF">UFOPK3417_01473</name>
    <name evidence="5" type="ORF">UFOPK4306_02362</name>
</gene>
<sequence>MPRPTLRSSLASAGGVVALLGSFLPWLRTGERERTSYELSGLARRLGVATGPLERVAIVGWPIVPFVLLCAVVLLVMRCSIGARVFGLAVAAYVLAVPAIVLGSPLETRFGAVVTVVGACLLIGACLLRERGHA</sequence>
<feature type="transmembrane region" description="Helical" evidence="1">
    <location>
        <begin position="110"/>
        <end position="128"/>
    </location>
</feature>
<dbReference type="AlphaFoldDB" id="A0A6J6PQN3"/>
<evidence type="ECO:0000313" key="2">
    <source>
        <dbReference type="EMBL" id="CAB4699303.1"/>
    </source>
</evidence>
<evidence type="ECO:0000313" key="4">
    <source>
        <dbReference type="EMBL" id="CAB4882147.1"/>
    </source>
</evidence>
<dbReference type="EMBL" id="CAFBLR010000163">
    <property type="protein sequence ID" value="CAB4882147.1"/>
    <property type="molecule type" value="Genomic_DNA"/>
</dbReference>
<keyword evidence="1" id="KW-0472">Membrane</keyword>
<keyword evidence="1" id="KW-1133">Transmembrane helix</keyword>